<keyword evidence="4" id="KW-1185">Reference proteome</keyword>
<name>A0ABQ5HBM4_9ASTR</name>
<gene>
    <name evidence="3" type="ORF">Tco_1066696</name>
</gene>
<dbReference type="Proteomes" id="UP001151760">
    <property type="component" value="Unassembled WGS sequence"/>
</dbReference>
<evidence type="ECO:0000259" key="2">
    <source>
        <dbReference type="Pfam" id="PF04195"/>
    </source>
</evidence>
<feature type="region of interest" description="Disordered" evidence="1">
    <location>
        <begin position="179"/>
        <end position="202"/>
    </location>
</feature>
<feature type="compositionally biased region" description="Basic and acidic residues" evidence="1">
    <location>
        <begin position="179"/>
        <end position="188"/>
    </location>
</feature>
<proteinExistence type="predicted"/>
<feature type="domain" description="Transposase (putative) gypsy type" evidence="2">
    <location>
        <begin position="19"/>
        <end position="75"/>
    </location>
</feature>
<protein>
    <recommendedName>
        <fullName evidence="2">Transposase (putative) gypsy type domain-containing protein</fullName>
    </recommendedName>
</protein>
<dbReference type="InterPro" id="IPR007321">
    <property type="entry name" value="Transposase_28"/>
</dbReference>
<organism evidence="3 4">
    <name type="scientific">Tanacetum coccineum</name>
    <dbReference type="NCBI Taxonomy" id="301880"/>
    <lineage>
        <taxon>Eukaryota</taxon>
        <taxon>Viridiplantae</taxon>
        <taxon>Streptophyta</taxon>
        <taxon>Embryophyta</taxon>
        <taxon>Tracheophyta</taxon>
        <taxon>Spermatophyta</taxon>
        <taxon>Magnoliopsida</taxon>
        <taxon>eudicotyledons</taxon>
        <taxon>Gunneridae</taxon>
        <taxon>Pentapetalae</taxon>
        <taxon>asterids</taxon>
        <taxon>campanulids</taxon>
        <taxon>Asterales</taxon>
        <taxon>Asteraceae</taxon>
        <taxon>Asteroideae</taxon>
        <taxon>Anthemideae</taxon>
        <taxon>Anthemidinae</taxon>
        <taxon>Tanacetum</taxon>
    </lineage>
</organism>
<sequence length="745" mass="81889">MHERPAGKIGLYTRFFDFANFRLPLSTFLVDVLRYFRINISQLSVIRAAKVFHFEILCRVCGITPTVGLFRCFYVNSKKNGWMPFIKRSEKSPHTAKNVTRDPALKATDFSAQDYAILVDHHSSFPKFPKEFLCLVGLSRHYTLDEETYPSFVDKDGEDMDIFAFIRTPNPTKVKVVERERHEGEPRLLVEQGDSSGGGDGRDTDVQLVATAADTISEDVVPLQPRHHKKIKTAVVDTGGPSHPPKKLKEDYETLGGPSVVGKSRFAVQRLLVGAVLNVEVRGEPIPALPLVTSSVSTTPECEEGDHIDSVTGLNLRTISAPQRLVISSDSSHHSGANIAEAEEKTVEPSVFAVDSFSASGDPNAGVFSDLTGSDFLVSSIRTVIDPESDLQKLFTEFNIGAARQVSLSAEERMRAEYNIKEKRKLKTVVDEQADLLKASSFAATEKSLWDEVNTLNGCNLILEKERDALDAKVTDLETVIVHELETSSARLQEKVITYENFMEQLGKFQDERMKVVSEKLEKLDTDLVEMALHLEEKFYPHLLTVIADRRWLLTYGMEFATVKCLHSPEYLSALEETISKAIEKGMQDGLAAGITHGQEGRVLTDVAAYNPSGEADYISALQQLQSLNFSLLAELGLTGSQPHVDQLMVPIHHSLDHRVVGASALSLSLDPLSITALTGTEGTSEVMPVTTAITTALSVTSASTSFIYPISTDDYEVALAAGQEGVGADADPFPDVDDAELNIQ</sequence>
<dbReference type="PANTHER" id="PTHR31099:SF41">
    <property type="entry name" value="TRANSPOSASE (PUTATIVE), GYPSY TYPE-RELATED"/>
    <property type="match status" value="1"/>
</dbReference>
<accession>A0ABQ5HBM4</accession>
<dbReference type="EMBL" id="BQNB010019407">
    <property type="protein sequence ID" value="GJT84979.1"/>
    <property type="molecule type" value="Genomic_DNA"/>
</dbReference>
<dbReference type="Pfam" id="PF04195">
    <property type="entry name" value="Transposase_28"/>
    <property type="match status" value="1"/>
</dbReference>
<evidence type="ECO:0000256" key="1">
    <source>
        <dbReference type="SAM" id="MobiDB-lite"/>
    </source>
</evidence>
<reference evidence="3" key="2">
    <citation type="submission" date="2022-01" db="EMBL/GenBank/DDBJ databases">
        <authorList>
            <person name="Yamashiro T."/>
            <person name="Shiraishi A."/>
            <person name="Satake H."/>
            <person name="Nakayama K."/>
        </authorList>
    </citation>
    <scope>NUCLEOTIDE SEQUENCE</scope>
</reference>
<dbReference type="PANTHER" id="PTHR31099">
    <property type="entry name" value="OS06G0165300 PROTEIN"/>
    <property type="match status" value="1"/>
</dbReference>
<reference evidence="3" key="1">
    <citation type="journal article" date="2022" name="Int. J. Mol. Sci.">
        <title>Draft Genome of Tanacetum Coccineum: Genomic Comparison of Closely Related Tanacetum-Family Plants.</title>
        <authorList>
            <person name="Yamashiro T."/>
            <person name="Shiraishi A."/>
            <person name="Nakayama K."/>
            <person name="Satake H."/>
        </authorList>
    </citation>
    <scope>NUCLEOTIDE SEQUENCE</scope>
</reference>
<comment type="caution">
    <text evidence="3">The sequence shown here is derived from an EMBL/GenBank/DDBJ whole genome shotgun (WGS) entry which is preliminary data.</text>
</comment>
<evidence type="ECO:0000313" key="3">
    <source>
        <dbReference type="EMBL" id="GJT84979.1"/>
    </source>
</evidence>
<evidence type="ECO:0000313" key="4">
    <source>
        <dbReference type="Proteomes" id="UP001151760"/>
    </source>
</evidence>